<dbReference type="EMBL" id="CAKXAJ010026149">
    <property type="protein sequence ID" value="CAH2258755.1"/>
    <property type="molecule type" value="Genomic_DNA"/>
</dbReference>
<dbReference type="AlphaFoldDB" id="A0A8S4SEF0"/>
<organism evidence="1 2">
    <name type="scientific">Pararge aegeria aegeria</name>
    <dbReference type="NCBI Taxonomy" id="348720"/>
    <lineage>
        <taxon>Eukaryota</taxon>
        <taxon>Metazoa</taxon>
        <taxon>Ecdysozoa</taxon>
        <taxon>Arthropoda</taxon>
        <taxon>Hexapoda</taxon>
        <taxon>Insecta</taxon>
        <taxon>Pterygota</taxon>
        <taxon>Neoptera</taxon>
        <taxon>Endopterygota</taxon>
        <taxon>Lepidoptera</taxon>
        <taxon>Glossata</taxon>
        <taxon>Ditrysia</taxon>
        <taxon>Papilionoidea</taxon>
        <taxon>Nymphalidae</taxon>
        <taxon>Satyrinae</taxon>
        <taxon>Satyrini</taxon>
        <taxon>Parargina</taxon>
        <taxon>Pararge</taxon>
    </lineage>
</organism>
<keyword evidence="2" id="KW-1185">Reference proteome</keyword>
<protein>
    <submittedName>
        <fullName evidence="1">Jg5421 protein</fullName>
    </submittedName>
</protein>
<reference evidence="1" key="1">
    <citation type="submission" date="2022-03" db="EMBL/GenBank/DDBJ databases">
        <authorList>
            <person name="Lindestad O."/>
        </authorList>
    </citation>
    <scope>NUCLEOTIDE SEQUENCE</scope>
</reference>
<evidence type="ECO:0000313" key="1">
    <source>
        <dbReference type="EMBL" id="CAH2258755.1"/>
    </source>
</evidence>
<name>A0A8S4SEF0_9NEOP</name>
<proteinExistence type="predicted"/>
<evidence type="ECO:0000313" key="2">
    <source>
        <dbReference type="Proteomes" id="UP000838756"/>
    </source>
</evidence>
<gene>
    <name evidence="1" type="primary">jg5421</name>
    <name evidence="1" type="ORF">PAEG_LOCUS23417</name>
</gene>
<dbReference type="Proteomes" id="UP000838756">
    <property type="component" value="Unassembled WGS sequence"/>
</dbReference>
<comment type="caution">
    <text evidence="1">The sequence shown here is derived from an EMBL/GenBank/DDBJ whole genome shotgun (WGS) entry which is preliminary data.</text>
</comment>
<accession>A0A8S4SEF0</accession>
<sequence>MTLKLCAQKSTALQDAPERAQRASFGGDAYKEQKNFTNNSAKMTSIRDKNKMAAACPVIIKEASAKWSPYRPMVL</sequence>